<evidence type="ECO:0000256" key="1">
    <source>
        <dbReference type="ARBA" id="ARBA00004514"/>
    </source>
</evidence>
<sequence length="587" mass="66703">MKQLEEFWEKTKELCGWNGAHNYIPHITLVSFFKAPDDCAPQLAKTLKDVVDLAGSHLNQHMSLELYISHNFMGFFVTDNDANYLKRLALQYVKEVSGSIISDTYEQLDALVTCFPWCGGVTSNTQCIPRGSRSISLEPHVKSLHLTLAYQFPSAQFDVLKSLVEQLDPNCPCSWELRLYSRDTKISSKQVRSVSYPYTSRETDELELRIGDYIYLSNEALQNSNDGWVEGSSWLTGATGYFPESYTKRTAESDAWIIHKTVPLSKCIEPLPASEEDAVDGAYENGDTMNNEQLVYLQDVASSALYDLSNSKNPTSVDRNDGNVKNRKIYIARHGERVDFTFGRWIPHCFDEAGNYMRKDLNMPKYLPNRAKGPDTWLLDSPITNIGMCQAKLTGDAMKDTGVVISYAYSSPSYRCVQTCKGILEGLGMTHIKIRVEFALFEWMTWYQDHTPDWCTKEELSADNFNIDMEYESSITKEELQNLTKETSEQFYSRNHSVVQNFLNTHVSGNALMVGHACTLDSCSRLIIGRSARTQAELSRLLQKVPYCGMVVIEHSPADNKWNLKDPCCFPVTHNKNARFEWKAIDN</sequence>
<evidence type="ECO:0000256" key="7">
    <source>
        <dbReference type="PROSITE-ProRule" id="PRU00192"/>
    </source>
</evidence>
<dbReference type="GO" id="GO:0004721">
    <property type="term" value="F:phosphoprotein phosphatase activity"/>
    <property type="evidence" value="ECO:0007669"/>
    <property type="project" value="UniProtKB-KW"/>
</dbReference>
<dbReference type="InterPro" id="IPR051710">
    <property type="entry name" value="Phosphatase_SH3-domain"/>
</dbReference>
<proteinExistence type="predicted"/>
<dbReference type="EMBL" id="WJQU01000003">
    <property type="protein sequence ID" value="KAJ6637224.1"/>
    <property type="molecule type" value="Genomic_DNA"/>
</dbReference>
<dbReference type="Pfam" id="PF14604">
    <property type="entry name" value="SH3_9"/>
    <property type="match status" value="1"/>
</dbReference>
<dbReference type="AlphaFoldDB" id="A0A9Q0MUC4"/>
<keyword evidence="5" id="KW-0904">Protein phosphatase</keyword>
<dbReference type="Pfam" id="PF00300">
    <property type="entry name" value="His_Phos_1"/>
    <property type="match status" value="1"/>
</dbReference>
<evidence type="ECO:0000313" key="10">
    <source>
        <dbReference type="Proteomes" id="UP001151699"/>
    </source>
</evidence>
<keyword evidence="3" id="KW-0963">Cytoplasm</keyword>
<keyword evidence="2 7" id="KW-0728">SH3 domain</keyword>
<dbReference type="GO" id="GO:0005829">
    <property type="term" value="C:cytosol"/>
    <property type="evidence" value="ECO:0007669"/>
    <property type="project" value="UniProtKB-SubCell"/>
</dbReference>
<comment type="subcellular location">
    <subcellularLocation>
        <location evidence="1">Cytoplasm</location>
        <location evidence="1">Cytosol</location>
    </subcellularLocation>
</comment>
<dbReference type="InterPro" id="IPR036028">
    <property type="entry name" value="SH3-like_dom_sf"/>
</dbReference>
<dbReference type="PROSITE" id="PS50002">
    <property type="entry name" value="SH3"/>
    <property type="match status" value="1"/>
</dbReference>
<keyword evidence="10" id="KW-1185">Reference proteome</keyword>
<gene>
    <name evidence="9" type="ORF">Bhyg_09954</name>
</gene>
<comment type="caution">
    <text evidence="9">The sequence shown here is derived from an EMBL/GenBank/DDBJ whole genome shotgun (WGS) entry which is preliminary data.</text>
</comment>
<organism evidence="9 10">
    <name type="scientific">Pseudolycoriella hygida</name>
    <dbReference type="NCBI Taxonomy" id="35572"/>
    <lineage>
        <taxon>Eukaryota</taxon>
        <taxon>Metazoa</taxon>
        <taxon>Ecdysozoa</taxon>
        <taxon>Arthropoda</taxon>
        <taxon>Hexapoda</taxon>
        <taxon>Insecta</taxon>
        <taxon>Pterygota</taxon>
        <taxon>Neoptera</taxon>
        <taxon>Endopterygota</taxon>
        <taxon>Diptera</taxon>
        <taxon>Nematocera</taxon>
        <taxon>Sciaroidea</taxon>
        <taxon>Sciaridae</taxon>
        <taxon>Pseudolycoriella</taxon>
    </lineage>
</organism>
<evidence type="ECO:0000313" key="9">
    <source>
        <dbReference type="EMBL" id="KAJ6637224.1"/>
    </source>
</evidence>
<evidence type="ECO:0000256" key="6">
    <source>
        <dbReference type="ARBA" id="ARBA00083868"/>
    </source>
</evidence>
<dbReference type="OrthoDB" id="414418at2759"/>
<feature type="domain" description="SH3" evidence="8">
    <location>
        <begin position="187"/>
        <end position="252"/>
    </location>
</feature>
<evidence type="ECO:0000256" key="4">
    <source>
        <dbReference type="ARBA" id="ARBA00022801"/>
    </source>
</evidence>
<dbReference type="SUPFAM" id="SSF50044">
    <property type="entry name" value="SH3-domain"/>
    <property type="match status" value="1"/>
</dbReference>
<protein>
    <recommendedName>
        <fullName evidence="6">Protein UBASH3A homolog</fullName>
    </recommendedName>
</protein>
<dbReference type="SMART" id="SM00326">
    <property type="entry name" value="SH3"/>
    <property type="match status" value="1"/>
</dbReference>
<evidence type="ECO:0000256" key="3">
    <source>
        <dbReference type="ARBA" id="ARBA00022490"/>
    </source>
</evidence>
<evidence type="ECO:0000259" key="8">
    <source>
        <dbReference type="PROSITE" id="PS50002"/>
    </source>
</evidence>
<dbReference type="FunFam" id="3.40.50.1240:FF:000032">
    <property type="entry name" value="Blast:Protein UBASH3A homolog"/>
    <property type="match status" value="1"/>
</dbReference>
<dbReference type="CDD" id="cd07067">
    <property type="entry name" value="HP_PGM_like"/>
    <property type="match status" value="1"/>
</dbReference>
<evidence type="ECO:0000256" key="5">
    <source>
        <dbReference type="ARBA" id="ARBA00022912"/>
    </source>
</evidence>
<dbReference type="Gene3D" id="3.40.50.1240">
    <property type="entry name" value="Phosphoglycerate mutase-like"/>
    <property type="match status" value="1"/>
</dbReference>
<dbReference type="PANTHER" id="PTHR16469">
    <property type="entry name" value="UBIQUITIN-ASSOCIATED AND SH3 DOMAIN-CONTAINING BA-RELATED"/>
    <property type="match status" value="1"/>
</dbReference>
<name>A0A9Q0MUC4_9DIPT</name>
<keyword evidence="4" id="KW-0378">Hydrolase</keyword>
<dbReference type="InterPro" id="IPR029033">
    <property type="entry name" value="His_PPase_superfam"/>
</dbReference>
<dbReference type="GO" id="GO:0003993">
    <property type="term" value="F:acid phosphatase activity"/>
    <property type="evidence" value="ECO:0007669"/>
    <property type="project" value="UniProtKB-ARBA"/>
</dbReference>
<reference evidence="9" key="1">
    <citation type="submission" date="2022-07" db="EMBL/GenBank/DDBJ databases">
        <authorList>
            <person name="Trinca V."/>
            <person name="Uliana J.V.C."/>
            <person name="Torres T.T."/>
            <person name="Ward R.J."/>
            <person name="Monesi N."/>
        </authorList>
    </citation>
    <scope>NUCLEOTIDE SEQUENCE</scope>
    <source>
        <strain evidence="9">HSMRA1968</strain>
        <tissue evidence="9">Whole embryos</tissue>
    </source>
</reference>
<dbReference type="SUPFAM" id="SSF53254">
    <property type="entry name" value="Phosphoglycerate mutase-like"/>
    <property type="match status" value="1"/>
</dbReference>
<accession>A0A9Q0MUC4</accession>
<dbReference type="Proteomes" id="UP001151699">
    <property type="component" value="Chromosome X"/>
</dbReference>
<dbReference type="Gene3D" id="2.30.30.40">
    <property type="entry name" value="SH3 Domains"/>
    <property type="match status" value="1"/>
</dbReference>
<dbReference type="InterPro" id="IPR001452">
    <property type="entry name" value="SH3_domain"/>
</dbReference>
<evidence type="ECO:0000256" key="2">
    <source>
        <dbReference type="ARBA" id="ARBA00022443"/>
    </source>
</evidence>
<dbReference type="PANTHER" id="PTHR16469:SF27">
    <property type="entry name" value="UBIQUITIN-ASSOCIATED AND SH3 DOMAIN-CONTAINING BA-RELATED"/>
    <property type="match status" value="1"/>
</dbReference>
<dbReference type="InterPro" id="IPR013078">
    <property type="entry name" value="His_Pase_superF_clade-1"/>
</dbReference>